<name>A0AAE3IQM0_9BACT</name>
<keyword evidence="3 4" id="KW-0067">ATP-binding</keyword>
<evidence type="ECO:0000256" key="2">
    <source>
        <dbReference type="ARBA" id="ARBA00022741"/>
    </source>
</evidence>
<feature type="domain" description="ATP-grasp" evidence="5">
    <location>
        <begin position="109"/>
        <end position="299"/>
    </location>
</feature>
<evidence type="ECO:0000256" key="1">
    <source>
        <dbReference type="ARBA" id="ARBA00022598"/>
    </source>
</evidence>
<dbReference type="AlphaFoldDB" id="A0AAE3IQM0"/>
<reference evidence="6" key="1">
    <citation type="submission" date="2022-10" db="EMBL/GenBank/DDBJ databases">
        <authorList>
            <person name="Kim H.S."/>
            <person name="Kim J.-S."/>
            <person name="Suh M.K."/>
            <person name="Eom M.K."/>
            <person name="Lee J.-S."/>
        </authorList>
    </citation>
    <scope>NUCLEOTIDE SEQUENCE</scope>
    <source>
        <strain evidence="6">LIP-5</strain>
    </source>
</reference>
<protein>
    <submittedName>
        <fullName evidence="6">ATP-grasp domain-containing protein</fullName>
    </submittedName>
</protein>
<accession>A0AAE3IQM0</accession>
<dbReference type="Gene3D" id="3.30.1490.20">
    <property type="entry name" value="ATP-grasp fold, A domain"/>
    <property type="match status" value="1"/>
</dbReference>
<dbReference type="GO" id="GO:0005524">
    <property type="term" value="F:ATP binding"/>
    <property type="evidence" value="ECO:0007669"/>
    <property type="project" value="UniProtKB-UniRule"/>
</dbReference>
<dbReference type="PANTHER" id="PTHR43585">
    <property type="entry name" value="FUMIPYRROLE BIOSYNTHESIS PROTEIN C"/>
    <property type="match status" value="1"/>
</dbReference>
<dbReference type="Pfam" id="PF13535">
    <property type="entry name" value="ATP-grasp_4"/>
    <property type="match status" value="1"/>
</dbReference>
<dbReference type="Gene3D" id="3.30.470.20">
    <property type="entry name" value="ATP-grasp fold, B domain"/>
    <property type="match status" value="1"/>
</dbReference>
<evidence type="ECO:0000313" key="7">
    <source>
        <dbReference type="Proteomes" id="UP001209317"/>
    </source>
</evidence>
<dbReference type="PANTHER" id="PTHR43585:SF2">
    <property type="entry name" value="ATP-GRASP ENZYME FSQD"/>
    <property type="match status" value="1"/>
</dbReference>
<dbReference type="InterPro" id="IPR011761">
    <property type="entry name" value="ATP-grasp"/>
</dbReference>
<dbReference type="Gene3D" id="3.40.50.20">
    <property type="match status" value="1"/>
</dbReference>
<evidence type="ECO:0000259" key="5">
    <source>
        <dbReference type="PROSITE" id="PS50975"/>
    </source>
</evidence>
<sequence>MNRKTILIFGLGALQKSIIERCKIKGLKTIGIDLNSEAECRDFVDIFEVVEASDFEKTYAIAKRYNVTGLITAATDKPLVMMARVADELGLPFISIQTAEWSTDKLLMKQKFQQHQIPCANGFVIGSTRDLNDSILYPVIMKPRDNSGSRGVMFCNNYTELTEAIEEVFKCTKKANVLVEEYLDGREFSVEAVHYQNNSHILQITQKTTTEFPYNVELAHIQPAEITNEEMQQIQRIIERVAIALKFENCTSHTELKIASGKIKIIETSPRLGGDFISSKLVPLSTGINMEDILIDICTGSVLDSTRFYPLYQKSSGIIYFELPEGFITAISGIEQLNDIEGIVSWSFALSIGDKVPKITSSLNRYGHAIFQTDNKEHLMKCFKQVENILQNTISIQL</sequence>
<dbReference type="Proteomes" id="UP001209317">
    <property type="component" value="Unassembled WGS sequence"/>
</dbReference>
<dbReference type="InterPro" id="IPR040570">
    <property type="entry name" value="LAL_C2"/>
</dbReference>
<evidence type="ECO:0000256" key="3">
    <source>
        <dbReference type="ARBA" id="ARBA00022840"/>
    </source>
</evidence>
<dbReference type="Pfam" id="PF18603">
    <property type="entry name" value="LAL_C2"/>
    <property type="match status" value="1"/>
</dbReference>
<organism evidence="6 7">
    <name type="scientific">Haoranjiania flava</name>
    <dbReference type="NCBI Taxonomy" id="1856322"/>
    <lineage>
        <taxon>Bacteria</taxon>
        <taxon>Pseudomonadati</taxon>
        <taxon>Bacteroidota</taxon>
        <taxon>Chitinophagia</taxon>
        <taxon>Chitinophagales</taxon>
        <taxon>Chitinophagaceae</taxon>
        <taxon>Haoranjiania</taxon>
    </lineage>
</organism>
<dbReference type="EMBL" id="JAOTPL010000011">
    <property type="protein sequence ID" value="MCU7694606.1"/>
    <property type="molecule type" value="Genomic_DNA"/>
</dbReference>
<keyword evidence="2 4" id="KW-0547">Nucleotide-binding</keyword>
<dbReference type="InterPro" id="IPR013815">
    <property type="entry name" value="ATP_grasp_subdomain_1"/>
</dbReference>
<evidence type="ECO:0000313" key="6">
    <source>
        <dbReference type="EMBL" id="MCU7694606.1"/>
    </source>
</evidence>
<comment type="caution">
    <text evidence="6">The sequence shown here is derived from an EMBL/GenBank/DDBJ whole genome shotgun (WGS) entry which is preliminary data.</text>
</comment>
<keyword evidence="1" id="KW-0436">Ligase</keyword>
<evidence type="ECO:0000256" key="4">
    <source>
        <dbReference type="PROSITE-ProRule" id="PRU00409"/>
    </source>
</evidence>
<proteinExistence type="predicted"/>
<dbReference type="GO" id="GO:0046872">
    <property type="term" value="F:metal ion binding"/>
    <property type="evidence" value="ECO:0007669"/>
    <property type="project" value="InterPro"/>
</dbReference>
<dbReference type="InterPro" id="IPR052032">
    <property type="entry name" value="ATP-dep_AA_Ligase"/>
</dbReference>
<dbReference type="PROSITE" id="PS50975">
    <property type="entry name" value="ATP_GRASP"/>
    <property type="match status" value="1"/>
</dbReference>
<dbReference type="SUPFAM" id="SSF56059">
    <property type="entry name" value="Glutathione synthetase ATP-binding domain-like"/>
    <property type="match status" value="1"/>
</dbReference>
<keyword evidence="7" id="KW-1185">Reference proteome</keyword>
<dbReference type="GO" id="GO:0016874">
    <property type="term" value="F:ligase activity"/>
    <property type="evidence" value="ECO:0007669"/>
    <property type="project" value="UniProtKB-KW"/>
</dbReference>
<gene>
    <name evidence="6" type="ORF">OD355_08775</name>
</gene>
<dbReference type="RefSeq" id="WP_263038092.1">
    <property type="nucleotide sequence ID" value="NZ_JAOTPL010000011.1"/>
</dbReference>